<evidence type="ECO:0000313" key="2">
    <source>
        <dbReference type="EMBL" id="NDU98222.1"/>
    </source>
</evidence>
<reference evidence="2 3" key="1">
    <citation type="submission" date="2020-02" db="EMBL/GenBank/DDBJ databases">
        <title>Draft genome sequence of two Spirosoma agri KCTC 52727 and Spirosoma terrae KCTC 52035.</title>
        <authorList>
            <person name="Rojas J."/>
            <person name="Ambika Manirajan B."/>
            <person name="Suarez C."/>
            <person name="Ratering S."/>
            <person name="Schnell S."/>
        </authorList>
    </citation>
    <scope>NUCLEOTIDE SEQUENCE [LARGE SCALE GENOMIC DNA]</scope>
    <source>
        <strain evidence="2 3">KCTC 52035</strain>
    </source>
</reference>
<dbReference type="EMBL" id="JAAFZH010000016">
    <property type="protein sequence ID" value="NDU98222.1"/>
    <property type="molecule type" value="Genomic_DNA"/>
</dbReference>
<dbReference type="Proteomes" id="UP000474175">
    <property type="component" value="Unassembled WGS sequence"/>
</dbReference>
<evidence type="ECO:0000313" key="3">
    <source>
        <dbReference type="Proteomes" id="UP000474175"/>
    </source>
</evidence>
<dbReference type="RefSeq" id="WP_163954360.1">
    <property type="nucleotide sequence ID" value="NZ_JAAFZH010000016.1"/>
</dbReference>
<organism evidence="2 3">
    <name type="scientific">Spirosoma terrae</name>
    <dbReference type="NCBI Taxonomy" id="1968276"/>
    <lineage>
        <taxon>Bacteria</taxon>
        <taxon>Pseudomonadati</taxon>
        <taxon>Bacteroidota</taxon>
        <taxon>Cytophagia</taxon>
        <taxon>Cytophagales</taxon>
        <taxon>Cytophagaceae</taxon>
        <taxon>Spirosoma</taxon>
    </lineage>
</organism>
<dbReference type="SUPFAM" id="SSF54427">
    <property type="entry name" value="NTF2-like"/>
    <property type="match status" value="1"/>
</dbReference>
<accession>A0A6L9LFV7</accession>
<gene>
    <name evidence="2" type="ORF">GK108_25280</name>
</gene>
<keyword evidence="3" id="KW-1185">Reference proteome</keyword>
<dbReference type="Gene3D" id="3.10.450.50">
    <property type="match status" value="1"/>
</dbReference>
<dbReference type="AlphaFoldDB" id="A0A6L9LFV7"/>
<evidence type="ECO:0000259" key="1">
    <source>
        <dbReference type="Pfam" id="PF12680"/>
    </source>
</evidence>
<protein>
    <submittedName>
        <fullName evidence="2">Nuclear transport factor 2 family protein</fullName>
    </submittedName>
</protein>
<dbReference type="Pfam" id="PF12680">
    <property type="entry name" value="SnoaL_2"/>
    <property type="match status" value="1"/>
</dbReference>
<proteinExistence type="predicted"/>
<sequence>MESHPNIELINRFFQAYAANDLSAVESIFSPTIQWHIPGNHPLSGIKTGVKEVLAYFKQLGKAAFQASPIIMGVNDQYVIDCHQNWSSLEGIDPLNSMSCLLWKISEGQIVEVYNFPEDQHKVDTFFNKVYGAESKL</sequence>
<dbReference type="InterPro" id="IPR032710">
    <property type="entry name" value="NTF2-like_dom_sf"/>
</dbReference>
<comment type="caution">
    <text evidence="2">The sequence shown here is derived from an EMBL/GenBank/DDBJ whole genome shotgun (WGS) entry which is preliminary data.</text>
</comment>
<dbReference type="InterPro" id="IPR037401">
    <property type="entry name" value="SnoaL-like"/>
</dbReference>
<name>A0A6L9LFV7_9BACT</name>
<feature type="domain" description="SnoaL-like" evidence="1">
    <location>
        <begin position="11"/>
        <end position="112"/>
    </location>
</feature>